<dbReference type="Pfam" id="PF02798">
    <property type="entry name" value="GST_N"/>
    <property type="match status" value="1"/>
</dbReference>
<dbReference type="KEGG" id="dja:HY57_12590"/>
<dbReference type="InterPro" id="IPR004045">
    <property type="entry name" value="Glutathione_S-Trfase_N"/>
</dbReference>
<dbReference type="Proteomes" id="UP000027987">
    <property type="component" value="Chromosome"/>
</dbReference>
<dbReference type="SUPFAM" id="SSF52833">
    <property type="entry name" value="Thioredoxin-like"/>
    <property type="match status" value="1"/>
</dbReference>
<keyword evidence="4" id="KW-0808">Transferase</keyword>
<feature type="domain" description="GST N-terminal" evidence="2">
    <location>
        <begin position="1"/>
        <end position="79"/>
    </location>
</feature>
<dbReference type="STRING" id="1217721.HY57_12590"/>
<dbReference type="Pfam" id="PF00043">
    <property type="entry name" value="GST_C"/>
    <property type="match status" value="1"/>
</dbReference>
<evidence type="ECO:0000313" key="4">
    <source>
        <dbReference type="EMBL" id="AIF48038.1"/>
    </source>
</evidence>
<dbReference type="HOGENOM" id="CLU_011226_6_0_6"/>
<dbReference type="InterPro" id="IPR004046">
    <property type="entry name" value="GST_C"/>
</dbReference>
<name>A0A075K7D2_9GAMM</name>
<dbReference type="SFLD" id="SFLDG00358">
    <property type="entry name" value="Main_(cytGST)"/>
    <property type="match status" value="1"/>
</dbReference>
<dbReference type="SUPFAM" id="SSF47616">
    <property type="entry name" value="GST C-terminal domain-like"/>
    <property type="match status" value="1"/>
</dbReference>
<dbReference type="PROSITE" id="PS50404">
    <property type="entry name" value="GST_NTER"/>
    <property type="match status" value="1"/>
</dbReference>
<organism evidence="4 5">
    <name type="scientific">Dyella japonica A8</name>
    <dbReference type="NCBI Taxonomy" id="1217721"/>
    <lineage>
        <taxon>Bacteria</taxon>
        <taxon>Pseudomonadati</taxon>
        <taxon>Pseudomonadota</taxon>
        <taxon>Gammaproteobacteria</taxon>
        <taxon>Lysobacterales</taxon>
        <taxon>Rhodanobacteraceae</taxon>
        <taxon>Dyella</taxon>
    </lineage>
</organism>
<evidence type="ECO:0000256" key="1">
    <source>
        <dbReference type="RuleBase" id="RU003494"/>
    </source>
</evidence>
<gene>
    <name evidence="4" type="ORF">HY57_12590</name>
</gene>
<dbReference type="RefSeq" id="WP_019467262.1">
    <property type="nucleotide sequence ID" value="NZ_ALOY01000182.1"/>
</dbReference>
<keyword evidence="5" id="KW-1185">Reference proteome</keyword>
<dbReference type="OrthoDB" id="5958450at2"/>
<dbReference type="PANTHER" id="PTHR44051:SF14">
    <property type="entry name" value="GLUTATHIONE S-TRANSFERASE II"/>
    <property type="match status" value="1"/>
</dbReference>
<dbReference type="Gene3D" id="1.20.1050.10">
    <property type="match status" value="1"/>
</dbReference>
<accession>A0A075K7D2</accession>
<evidence type="ECO:0000313" key="5">
    <source>
        <dbReference type="Proteomes" id="UP000027987"/>
    </source>
</evidence>
<dbReference type="AlphaFoldDB" id="A0A075K7D2"/>
<dbReference type="PANTHER" id="PTHR44051">
    <property type="entry name" value="GLUTATHIONE S-TRANSFERASE-RELATED"/>
    <property type="match status" value="1"/>
</dbReference>
<dbReference type="PROSITE" id="PS50405">
    <property type="entry name" value="GST_CTER"/>
    <property type="match status" value="1"/>
</dbReference>
<dbReference type="InterPro" id="IPR040079">
    <property type="entry name" value="Glutathione_S-Trfase"/>
</dbReference>
<dbReference type="GO" id="GO:0016740">
    <property type="term" value="F:transferase activity"/>
    <property type="evidence" value="ECO:0007669"/>
    <property type="project" value="UniProtKB-KW"/>
</dbReference>
<dbReference type="EMBL" id="CP008884">
    <property type="protein sequence ID" value="AIF48038.1"/>
    <property type="molecule type" value="Genomic_DNA"/>
</dbReference>
<reference evidence="4 5" key="1">
    <citation type="submission" date="2014-07" db="EMBL/GenBank/DDBJ databases">
        <title>Complete Genome Sequence of Dyella japonica Strain A8 Isolated from Malaysian Tropical Soil.</title>
        <authorList>
            <person name="Hui R.K.H."/>
            <person name="Chen J.-W."/>
            <person name="Chan K.-G."/>
            <person name="Leung F.C.C."/>
        </authorList>
    </citation>
    <scope>NUCLEOTIDE SEQUENCE [LARGE SCALE GENOMIC DNA]</scope>
    <source>
        <strain evidence="4 5">A8</strain>
    </source>
</reference>
<protein>
    <submittedName>
        <fullName evidence="4">Glutathione S-transferase</fullName>
    </submittedName>
</protein>
<feature type="domain" description="GST C-terminal" evidence="3">
    <location>
        <begin position="84"/>
        <end position="215"/>
    </location>
</feature>
<evidence type="ECO:0000259" key="3">
    <source>
        <dbReference type="PROSITE" id="PS50405"/>
    </source>
</evidence>
<proteinExistence type="inferred from homology"/>
<dbReference type="InterPro" id="IPR036249">
    <property type="entry name" value="Thioredoxin-like_sf"/>
</dbReference>
<dbReference type="InterPro" id="IPR036282">
    <property type="entry name" value="Glutathione-S-Trfase_C_sf"/>
</dbReference>
<comment type="similarity">
    <text evidence="1">Belongs to the GST superfamily.</text>
</comment>
<dbReference type="PATRIC" id="fig|1217721.7.peg.2592"/>
<evidence type="ECO:0000259" key="2">
    <source>
        <dbReference type="PROSITE" id="PS50404"/>
    </source>
</evidence>
<dbReference type="SFLD" id="SFLDS00019">
    <property type="entry name" value="Glutathione_Transferase_(cytos"/>
    <property type="match status" value="1"/>
</dbReference>
<dbReference type="Gene3D" id="3.40.30.10">
    <property type="entry name" value="Glutaredoxin"/>
    <property type="match status" value="1"/>
</dbReference>
<dbReference type="InterPro" id="IPR010987">
    <property type="entry name" value="Glutathione-S-Trfase_C-like"/>
</dbReference>
<sequence>MKIYWIKAQAPRRVLALVKHLGLKAEFVWMNAKVGAMRQADYAALNPNCKAPTLVDGDFVLWESSAIMAYLCHKAGSDMWPAHRPDEQVQVLRWLSWNDNHWARAVGAFYFEHVVKATFELGPPDPNELEPMMPQVRSLAGILDGWLEGRDFVACNRLTVADFQLAAMACDWRRAQMPLADYPNIVRWLDGLDRLPAWADPWPVTAGSGQPSDAVVA</sequence>